<dbReference type="Proteomes" id="UP000694541">
    <property type="component" value="Unplaced"/>
</dbReference>
<sequence length="57" mass="6404">VELLRSLLSRTLGLGKKPEKVLDELTLEGVSHCQDPRFPLAWHWALHQPAELPPALP</sequence>
<evidence type="ECO:0000313" key="2">
    <source>
        <dbReference type="Proteomes" id="UP000694541"/>
    </source>
</evidence>
<dbReference type="AlphaFoldDB" id="A0A8B9MNN3"/>
<accession>A0A8B9MNN3</accession>
<proteinExistence type="predicted"/>
<reference evidence="1" key="1">
    <citation type="submission" date="2025-08" db="UniProtKB">
        <authorList>
            <consortium name="Ensembl"/>
        </authorList>
    </citation>
    <scope>IDENTIFICATION</scope>
</reference>
<evidence type="ECO:0000313" key="1">
    <source>
        <dbReference type="Ensembl" id="ENSANIP00000009896.1"/>
    </source>
</evidence>
<organism evidence="1 2">
    <name type="scientific">Accipiter nisus</name>
    <name type="common">Eurasian sparrowhawk</name>
    <dbReference type="NCBI Taxonomy" id="211598"/>
    <lineage>
        <taxon>Eukaryota</taxon>
        <taxon>Metazoa</taxon>
        <taxon>Chordata</taxon>
        <taxon>Craniata</taxon>
        <taxon>Vertebrata</taxon>
        <taxon>Euteleostomi</taxon>
        <taxon>Archelosauria</taxon>
        <taxon>Archosauria</taxon>
        <taxon>Dinosauria</taxon>
        <taxon>Saurischia</taxon>
        <taxon>Theropoda</taxon>
        <taxon>Coelurosauria</taxon>
        <taxon>Aves</taxon>
        <taxon>Neognathae</taxon>
        <taxon>Neoaves</taxon>
        <taxon>Telluraves</taxon>
        <taxon>Accipitrimorphae</taxon>
        <taxon>Accipitriformes</taxon>
        <taxon>Accipitridae</taxon>
        <taxon>Accipitrinae</taxon>
        <taxon>Accipiter</taxon>
    </lineage>
</organism>
<reference evidence="1" key="2">
    <citation type="submission" date="2025-09" db="UniProtKB">
        <authorList>
            <consortium name="Ensembl"/>
        </authorList>
    </citation>
    <scope>IDENTIFICATION</scope>
</reference>
<dbReference type="Ensembl" id="ENSANIT00000010234.1">
    <property type="protein sequence ID" value="ENSANIP00000009896.1"/>
    <property type="gene ID" value="ENSANIG00000006678.1"/>
</dbReference>
<protein>
    <submittedName>
        <fullName evidence="1">Uncharacterized protein</fullName>
    </submittedName>
</protein>
<name>A0A8B9MNN3_9AVES</name>
<keyword evidence="2" id="KW-1185">Reference proteome</keyword>